<gene>
    <name evidence="6" type="ORF">BG55_07425</name>
</gene>
<dbReference type="InterPro" id="IPR009057">
    <property type="entry name" value="Homeodomain-like_sf"/>
</dbReference>
<dbReference type="InterPro" id="IPR011075">
    <property type="entry name" value="TetR_C"/>
</dbReference>
<dbReference type="OrthoDB" id="270177at2"/>
<dbReference type="GO" id="GO:0003677">
    <property type="term" value="F:DNA binding"/>
    <property type="evidence" value="ECO:0007669"/>
    <property type="project" value="UniProtKB-UniRule"/>
</dbReference>
<feature type="DNA-binding region" description="H-T-H motif" evidence="4">
    <location>
        <begin position="40"/>
        <end position="59"/>
    </location>
</feature>
<dbReference type="Gene3D" id="1.10.10.60">
    <property type="entry name" value="Homeodomain-like"/>
    <property type="match status" value="1"/>
</dbReference>
<keyword evidence="7" id="KW-1185">Reference proteome</keyword>
<keyword evidence="2 4" id="KW-0238">DNA-binding</keyword>
<dbReference type="RefSeq" id="WP_052018728.1">
    <property type="nucleotide sequence ID" value="NZ_JFHN01000037.1"/>
</dbReference>
<name>A0A014MDA9_9GAMM</name>
<dbReference type="PROSITE" id="PS50977">
    <property type="entry name" value="HTH_TETR_2"/>
    <property type="match status" value="1"/>
</dbReference>
<protein>
    <submittedName>
        <fullName evidence="6">TetR family transcriptional regulator</fullName>
    </submittedName>
</protein>
<evidence type="ECO:0000259" key="5">
    <source>
        <dbReference type="PROSITE" id="PS50977"/>
    </source>
</evidence>
<evidence type="ECO:0000256" key="4">
    <source>
        <dbReference type="PROSITE-ProRule" id="PRU00335"/>
    </source>
</evidence>
<dbReference type="AlphaFoldDB" id="A0A014MDA9"/>
<evidence type="ECO:0000256" key="1">
    <source>
        <dbReference type="ARBA" id="ARBA00023015"/>
    </source>
</evidence>
<dbReference type="SUPFAM" id="SSF48498">
    <property type="entry name" value="Tetracyclin repressor-like, C-terminal domain"/>
    <property type="match status" value="1"/>
</dbReference>
<dbReference type="InterPro" id="IPR036271">
    <property type="entry name" value="Tet_transcr_reg_TetR-rel_C_sf"/>
</dbReference>
<dbReference type="FunFam" id="1.10.10.60:FF:000183">
    <property type="entry name" value="Transcriptional regulator, TetR family"/>
    <property type="match status" value="1"/>
</dbReference>
<evidence type="ECO:0000256" key="2">
    <source>
        <dbReference type="ARBA" id="ARBA00023125"/>
    </source>
</evidence>
<dbReference type="PANTHER" id="PTHR47506">
    <property type="entry name" value="TRANSCRIPTIONAL REGULATORY PROTEIN"/>
    <property type="match status" value="1"/>
</dbReference>
<dbReference type="PATRIC" id="fig|69222.5.peg.1523"/>
<reference evidence="6 7" key="1">
    <citation type="submission" date="2014-02" db="EMBL/GenBank/DDBJ databases">
        <title>Draft genome of Erwinia mallotivora strain BT-MARDI, a papaya dieback pathogen.</title>
        <authorList>
            <person name="Redzuan R."/>
            <person name="Abu Bakar N."/>
            <person name="Badrun R."/>
            <person name="Mohd Raih M.F."/>
            <person name="Rozano L."/>
            <person name="Mat Amin N."/>
        </authorList>
    </citation>
    <scope>NUCLEOTIDE SEQUENCE [LARGE SCALE GENOMIC DNA]</scope>
    <source>
        <strain evidence="6 7">BT-MARDI</strain>
    </source>
</reference>
<evidence type="ECO:0000313" key="6">
    <source>
        <dbReference type="EMBL" id="EXU76054.1"/>
    </source>
</evidence>
<evidence type="ECO:0000313" key="7">
    <source>
        <dbReference type="Proteomes" id="UP000019918"/>
    </source>
</evidence>
<comment type="caution">
    <text evidence="6">The sequence shown here is derived from an EMBL/GenBank/DDBJ whole genome shotgun (WGS) entry which is preliminary data.</text>
</comment>
<dbReference type="PANTHER" id="PTHR47506:SF1">
    <property type="entry name" value="HTH-TYPE TRANSCRIPTIONAL REGULATOR YJDC"/>
    <property type="match status" value="1"/>
</dbReference>
<accession>A0A014MDA9</accession>
<proteinExistence type="predicted"/>
<evidence type="ECO:0000256" key="3">
    <source>
        <dbReference type="ARBA" id="ARBA00023163"/>
    </source>
</evidence>
<dbReference type="InterPro" id="IPR001647">
    <property type="entry name" value="HTH_TetR"/>
</dbReference>
<dbReference type="SUPFAM" id="SSF46689">
    <property type="entry name" value="Homeodomain-like"/>
    <property type="match status" value="1"/>
</dbReference>
<dbReference type="Gene3D" id="1.10.357.10">
    <property type="entry name" value="Tetracycline Repressor, domain 2"/>
    <property type="match status" value="1"/>
</dbReference>
<dbReference type="Proteomes" id="UP000019918">
    <property type="component" value="Unassembled WGS sequence"/>
</dbReference>
<organism evidence="6 7">
    <name type="scientific">Erwinia mallotivora</name>
    <dbReference type="NCBI Taxonomy" id="69222"/>
    <lineage>
        <taxon>Bacteria</taxon>
        <taxon>Pseudomonadati</taxon>
        <taxon>Pseudomonadota</taxon>
        <taxon>Gammaproteobacteria</taxon>
        <taxon>Enterobacterales</taxon>
        <taxon>Erwiniaceae</taxon>
        <taxon>Erwinia</taxon>
    </lineage>
</organism>
<keyword evidence="3" id="KW-0804">Transcription</keyword>
<dbReference type="Pfam" id="PF16925">
    <property type="entry name" value="TetR_C_13"/>
    <property type="match status" value="1"/>
</dbReference>
<keyword evidence="1" id="KW-0805">Transcription regulation</keyword>
<dbReference type="EMBL" id="JFHN01000037">
    <property type="protein sequence ID" value="EXU76054.1"/>
    <property type="molecule type" value="Genomic_DNA"/>
</dbReference>
<dbReference type="STRING" id="69222.BG55_07425"/>
<sequence length="220" mass="24103">MTDHQHCASKSRGRPKTFDREMALDKALELFWLHGYEATSLSDLVAATGAKAPTLYAEFTNKEGLFRAALDRYIEKFAAQRKSALVCPESCVAQGVENYFRSTAACFTAGDKPAGCFFICTSSALSAQSGEVAHMLQTRHISQQNDLNTFLLARQQAGEIHADTNVGRLSTYLACLLQGMSVRAREGASRQELDSIIDMLMLQWPVLIQPASYAGQQAGN</sequence>
<dbReference type="Pfam" id="PF00440">
    <property type="entry name" value="TetR_N"/>
    <property type="match status" value="1"/>
</dbReference>
<feature type="domain" description="HTH tetR-type" evidence="5">
    <location>
        <begin position="17"/>
        <end position="77"/>
    </location>
</feature>